<dbReference type="PATRIC" id="fig|329854.7.peg.5149"/>
<dbReference type="Proteomes" id="UP000070319">
    <property type="component" value="Unassembled WGS sequence"/>
</dbReference>
<dbReference type="EMBL" id="LTDF01000176">
    <property type="protein sequence ID" value="KXT40779.1"/>
    <property type="molecule type" value="Genomic_DNA"/>
</dbReference>
<name>A0A139KNL3_9BACE</name>
<reference evidence="1 2" key="1">
    <citation type="submission" date="2016-02" db="EMBL/GenBank/DDBJ databases">
        <authorList>
            <person name="Wen L."/>
            <person name="He K."/>
            <person name="Yang H."/>
        </authorList>
    </citation>
    <scope>NUCLEOTIDE SEQUENCE [LARGE SCALE GENOMIC DNA]</scope>
    <source>
        <strain evidence="1 2">KLE1704</strain>
    </source>
</reference>
<gene>
    <name evidence="1" type="ORF">HMPREF2531_05077</name>
</gene>
<organism evidence="1">
    <name type="scientific">Bacteroides intestinalis</name>
    <dbReference type="NCBI Taxonomy" id="329854"/>
    <lineage>
        <taxon>Bacteria</taxon>
        <taxon>Pseudomonadati</taxon>
        <taxon>Bacteroidota</taxon>
        <taxon>Bacteroidia</taxon>
        <taxon>Bacteroidales</taxon>
        <taxon>Bacteroidaceae</taxon>
        <taxon>Bacteroides</taxon>
    </lineage>
</organism>
<dbReference type="AlphaFoldDB" id="A0A139KNL3"/>
<accession>A0A139KNL3</accession>
<proteinExistence type="predicted"/>
<evidence type="ECO:0000313" key="2">
    <source>
        <dbReference type="Proteomes" id="UP000070319"/>
    </source>
</evidence>
<evidence type="ECO:0000313" key="1">
    <source>
        <dbReference type="EMBL" id="KXT40779.1"/>
    </source>
</evidence>
<comment type="caution">
    <text evidence="1">The sequence shown here is derived from an EMBL/GenBank/DDBJ whole genome shotgun (WGS) entry which is preliminary data.</text>
</comment>
<protein>
    <submittedName>
        <fullName evidence="1">Uncharacterized protein</fullName>
    </submittedName>
</protein>
<sequence>MYLKEVLICRLISVTDNKIKHEKTQKHTKYKLLYSVHSYETLFKLNH</sequence>